<accession>A0A1J5PI85</accession>
<dbReference type="AlphaFoldDB" id="A0A1J5PI85"/>
<organism evidence="1">
    <name type="scientific">mine drainage metagenome</name>
    <dbReference type="NCBI Taxonomy" id="410659"/>
    <lineage>
        <taxon>unclassified sequences</taxon>
        <taxon>metagenomes</taxon>
        <taxon>ecological metagenomes</taxon>
    </lineage>
</organism>
<sequence>MANHRHHQAAIGLCCQPQVQRRKARQYTGIVIVAGVDFRVRTHRQHQGANQKRQQGQAATLLAVLGVKFGAQRFKLGDVHFFDIGEVGNAPLGLLHLLCNFAPQANHRNGFLCIKSLVTTVCIAWCTI</sequence>
<reference evidence="1" key="1">
    <citation type="submission" date="2016-10" db="EMBL/GenBank/DDBJ databases">
        <title>Sequence of Gallionella enrichment culture.</title>
        <authorList>
            <person name="Poehlein A."/>
            <person name="Muehling M."/>
            <person name="Daniel R."/>
        </authorList>
    </citation>
    <scope>NUCLEOTIDE SEQUENCE</scope>
</reference>
<evidence type="ECO:0000313" key="1">
    <source>
        <dbReference type="EMBL" id="OIQ70906.1"/>
    </source>
</evidence>
<dbReference type="EMBL" id="MLJW01003971">
    <property type="protein sequence ID" value="OIQ70906.1"/>
    <property type="molecule type" value="Genomic_DNA"/>
</dbReference>
<gene>
    <name evidence="1" type="ORF">GALL_474800</name>
</gene>
<proteinExistence type="predicted"/>
<protein>
    <submittedName>
        <fullName evidence="1">Uncharacterized protein</fullName>
    </submittedName>
</protein>
<name>A0A1J5PI85_9ZZZZ</name>
<comment type="caution">
    <text evidence="1">The sequence shown here is derived from an EMBL/GenBank/DDBJ whole genome shotgun (WGS) entry which is preliminary data.</text>
</comment>